<keyword evidence="3" id="KW-1185">Reference proteome</keyword>
<accession>A0A226EA04</accession>
<dbReference type="Proteomes" id="UP000198287">
    <property type="component" value="Unassembled WGS sequence"/>
</dbReference>
<evidence type="ECO:0000313" key="2">
    <source>
        <dbReference type="EMBL" id="OXA53964.1"/>
    </source>
</evidence>
<keyword evidence="1" id="KW-1133">Transmembrane helix</keyword>
<proteinExistence type="predicted"/>
<evidence type="ECO:0000313" key="3">
    <source>
        <dbReference type="Proteomes" id="UP000198287"/>
    </source>
</evidence>
<organism evidence="2 3">
    <name type="scientific">Folsomia candida</name>
    <name type="common">Springtail</name>
    <dbReference type="NCBI Taxonomy" id="158441"/>
    <lineage>
        <taxon>Eukaryota</taxon>
        <taxon>Metazoa</taxon>
        <taxon>Ecdysozoa</taxon>
        <taxon>Arthropoda</taxon>
        <taxon>Hexapoda</taxon>
        <taxon>Collembola</taxon>
        <taxon>Entomobryomorpha</taxon>
        <taxon>Isotomoidea</taxon>
        <taxon>Isotomidae</taxon>
        <taxon>Proisotominae</taxon>
        <taxon>Folsomia</taxon>
    </lineage>
</organism>
<comment type="caution">
    <text evidence="2">The sequence shown here is derived from an EMBL/GenBank/DDBJ whole genome shotgun (WGS) entry which is preliminary data.</text>
</comment>
<reference evidence="2 3" key="1">
    <citation type="submission" date="2015-12" db="EMBL/GenBank/DDBJ databases">
        <title>The genome of Folsomia candida.</title>
        <authorList>
            <person name="Faddeeva A."/>
            <person name="Derks M.F."/>
            <person name="Anvar Y."/>
            <person name="Smit S."/>
            <person name="Van Straalen N."/>
            <person name="Roelofs D."/>
        </authorList>
    </citation>
    <scope>NUCLEOTIDE SEQUENCE [LARGE SCALE GENOMIC DNA]</scope>
    <source>
        <strain evidence="2 3">VU population</strain>
        <tissue evidence="2">Whole body</tissue>
    </source>
</reference>
<feature type="transmembrane region" description="Helical" evidence="1">
    <location>
        <begin position="142"/>
        <end position="163"/>
    </location>
</feature>
<evidence type="ECO:0000256" key="1">
    <source>
        <dbReference type="SAM" id="Phobius"/>
    </source>
</evidence>
<sequence>MYTEYLPKILHHSFLIAGSIGATSLHFNEKTKMFYITKKSRKMSKFTLIFLMGSTLFAILRTLEILFCKGGFSNEDFDICYAISFAMVLVNSVALVDHWKQDDLCHMFNQLLAYGLKFRRKWMTKSYNPNTMNCLQGKMLDTWILVFWIMSAFPLFLGVPFYFANTNLPIFPPSMLPSANVVSVVSLIKFEFQVPSGNQGKKSNTYNLLRTVKYLPHEYACVQLLHQRVNDSFGNLMGILHGEFLNFIISCYVILALNWNLMDIYAKMQLLVPSITSQLCWSIGLKIAGSFYKSLNAMLKSWRNLHHKSPEEMKYFKKYAKTCQPLTFGAPGVFTIKRLTVLTFSMNVFKGTFKAVLALRRAK</sequence>
<gene>
    <name evidence="2" type="ORF">Fcan01_10482</name>
</gene>
<feature type="transmembrane region" description="Helical" evidence="1">
    <location>
        <begin position="79"/>
        <end position="99"/>
    </location>
</feature>
<dbReference type="AlphaFoldDB" id="A0A226EA04"/>
<keyword evidence="1" id="KW-0812">Transmembrane</keyword>
<feature type="transmembrane region" description="Helical" evidence="1">
    <location>
        <begin position="6"/>
        <end position="27"/>
    </location>
</feature>
<feature type="transmembrane region" description="Helical" evidence="1">
    <location>
        <begin position="244"/>
        <end position="261"/>
    </location>
</feature>
<feature type="transmembrane region" description="Helical" evidence="1">
    <location>
        <begin position="48"/>
        <end position="67"/>
    </location>
</feature>
<name>A0A226EA04_FOLCA</name>
<protein>
    <submittedName>
        <fullName evidence="2">Uncharacterized protein</fullName>
    </submittedName>
</protein>
<keyword evidence="1" id="KW-0472">Membrane</keyword>
<dbReference type="EMBL" id="LNIX01000005">
    <property type="protein sequence ID" value="OXA53964.1"/>
    <property type="molecule type" value="Genomic_DNA"/>
</dbReference>